<dbReference type="Proteomes" id="UP000791440">
    <property type="component" value="Unassembled WGS sequence"/>
</dbReference>
<proteinExistence type="predicted"/>
<feature type="region of interest" description="Disordered" evidence="1">
    <location>
        <begin position="94"/>
        <end position="118"/>
    </location>
</feature>
<reference evidence="2" key="1">
    <citation type="journal article" date="2016" name="Insect Biochem. Mol. Biol.">
        <title>Multifaceted biological insights from a draft genome sequence of the tobacco hornworm moth, Manduca sexta.</title>
        <authorList>
            <person name="Kanost M.R."/>
            <person name="Arrese E.L."/>
            <person name="Cao X."/>
            <person name="Chen Y.R."/>
            <person name="Chellapilla S."/>
            <person name="Goldsmith M.R."/>
            <person name="Grosse-Wilde E."/>
            <person name="Heckel D.G."/>
            <person name="Herndon N."/>
            <person name="Jiang H."/>
            <person name="Papanicolaou A."/>
            <person name="Qu J."/>
            <person name="Soulages J.L."/>
            <person name="Vogel H."/>
            <person name="Walters J."/>
            <person name="Waterhouse R.M."/>
            <person name="Ahn S.J."/>
            <person name="Almeida F.C."/>
            <person name="An C."/>
            <person name="Aqrawi P."/>
            <person name="Bretschneider A."/>
            <person name="Bryant W.B."/>
            <person name="Bucks S."/>
            <person name="Chao H."/>
            <person name="Chevignon G."/>
            <person name="Christen J.M."/>
            <person name="Clarke D.F."/>
            <person name="Dittmer N.T."/>
            <person name="Ferguson L.C.F."/>
            <person name="Garavelou S."/>
            <person name="Gordon K.H.J."/>
            <person name="Gunaratna R.T."/>
            <person name="Han Y."/>
            <person name="Hauser F."/>
            <person name="He Y."/>
            <person name="Heidel-Fischer H."/>
            <person name="Hirsh A."/>
            <person name="Hu Y."/>
            <person name="Jiang H."/>
            <person name="Kalra D."/>
            <person name="Klinner C."/>
            <person name="Konig C."/>
            <person name="Kovar C."/>
            <person name="Kroll A.R."/>
            <person name="Kuwar S.S."/>
            <person name="Lee S.L."/>
            <person name="Lehman R."/>
            <person name="Li K."/>
            <person name="Li Z."/>
            <person name="Liang H."/>
            <person name="Lovelace S."/>
            <person name="Lu Z."/>
            <person name="Mansfield J.H."/>
            <person name="McCulloch K.J."/>
            <person name="Mathew T."/>
            <person name="Morton B."/>
            <person name="Muzny D.M."/>
            <person name="Neunemann D."/>
            <person name="Ongeri F."/>
            <person name="Pauchet Y."/>
            <person name="Pu L.L."/>
            <person name="Pyrousis I."/>
            <person name="Rao X.J."/>
            <person name="Redding A."/>
            <person name="Roesel C."/>
            <person name="Sanchez-Gracia A."/>
            <person name="Schaack S."/>
            <person name="Shukla A."/>
            <person name="Tetreau G."/>
            <person name="Wang Y."/>
            <person name="Xiong G.H."/>
            <person name="Traut W."/>
            <person name="Walsh T.K."/>
            <person name="Worley K.C."/>
            <person name="Wu D."/>
            <person name="Wu W."/>
            <person name="Wu Y.Q."/>
            <person name="Zhang X."/>
            <person name="Zou Z."/>
            <person name="Zucker H."/>
            <person name="Briscoe A.D."/>
            <person name="Burmester T."/>
            <person name="Clem R.J."/>
            <person name="Feyereisen R."/>
            <person name="Grimmelikhuijzen C.J.P."/>
            <person name="Hamodrakas S.J."/>
            <person name="Hansson B.S."/>
            <person name="Huguet E."/>
            <person name="Jermiin L.S."/>
            <person name="Lan Q."/>
            <person name="Lehman H.K."/>
            <person name="Lorenzen M."/>
            <person name="Merzendorfer H."/>
            <person name="Michalopoulos I."/>
            <person name="Morton D.B."/>
            <person name="Muthukrishnan S."/>
            <person name="Oakeshott J.G."/>
            <person name="Palmer W."/>
            <person name="Park Y."/>
            <person name="Passarelli A.L."/>
            <person name="Rozas J."/>
            <person name="Schwartz L.M."/>
            <person name="Smith W."/>
            <person name="Southgate A."/>
            <person name="Vilcinskas A."/>
            <person name="Vogt R."/>
            <person name="Wang P."/>
            <person name="Werren J."/>
            <person name="Yu X.Q."/>
            <person name="Zhou J.J."/>
            <person name="Brown S.J."/>
            <person name="Scherer S.E."/>
            <person name="Richards S."/>
            <person name="Blissard G.W."/>
        </authorList>
    </citation>
    <scope>NUCLEOTIDE SEQUENCE</scope>
</reference>
<protein>
    <submittedName>
        <fullName evidence="2">Uncharacterized protein</fullName>
    </submittedName>
</protein>
<comment type="caution">
    <text evidence="2">The sequence shown here is derived from an EMBL/GenBank/DDBJ whole genome shotgun (WGS) entry which is preliminary data.</text>
</comment>
<accession>A0A921ZFQ3</accession>
<sequence length="118" mass="13281">MYRLGVPSFNINHFKKNLSWCSIHTYHVLIRYFNTATASIHKHYNVQPNPDFACKTKSNTVSIENEGHSGRPRVLELWSFTPIKSKSQVERTTVDAPACPVPSPPAQCAPATTNRKSL</sequence>
<reference evidence="2" key="2">
    <citation type="submission" date="2020-12" db="EMBL/GenBank/DDBJ databases">
        <authorList>
            <person name="Kanost M."/>
        </authorList>
    </citation>
    <scope>NUCLEOTIDE SEQUENCE</scope>
</reference>
<organism evidence="2 3">
    <name type="scientific">Manduca sexta</name>
    <name type="common">Tobacco hawkmoth</name>
    <name type="synonym">Tobacco hornworm</name>
    <dbReference type="NCBI Taxonomy" id="7130"/>
    <lineage>
        <taxon>Eukaryota</taxon>
        <taxon>Metazoa</taxon>
        <taxon>Ecdysozoa</taxon>
        <taxon>Arthropoda</taxon>
        <taxon>Hexapoda</taxon>
        <taxon>Insecta</taxon>
        <taxon>Pterygota</taxon>
        <taxon>Neoptera</taxon>
        <taxon>Endopterygota</taxon>
        <taxon>Lepidoptera</taxon>
        <taxon>Glossata</taxon>
        <taxon>Ditrysia</taxon>
        <taxon>Bombycoidea</taxon>
        <taxon>Sphingidae</taxon>
        <taxon>Sphinginae</taxon>
        <taxon>Sphingini</taxon>
        <taxon>Manduca</taxon>
    </lineage>
</organism>
<keyword evidence="3" id="KW-1185">Reference proteome</keyword>
<dbReference type="EMBL" id="JH668522">
    <property type="protein sequence ID" value="KAG6456758.1"/>
    <property type="molecule type" value="Genomic_DNA"/>
</dbReference>
<evidence type="ECO:0000313" key="2">
    <source>
        <dbReference type="EMBL" id="KAG6456758.1"/>
    </source>
</evidence>
<gene>
    <name evidence="2" type="ORF">O3G_MSEX009929</name>
</gene>
<evidence type="ECO:0000256" key="1">
    <source>
        <dbReference type="SAM" id="MobiDB-lite"/>
    </source>
</evidence>
<name>A0A921ZFQ3_MANSE</name>
<dbReference type="AlphaFoldDB" id="A0A921ZFQ3"/>
<evidence type="ECO:0000313" key="3">
    <source>
        <dbReference type="Proteomes" id="UP000791440"/>
    </source>
</evidence>